<dbReference type="Gramene" id="PRQ28441">
    <property type="protein sequence ID" value="PRQ28441"/>
    <property type="gene ID" value="RchiOBHm_Chr5g0003081"/>
</dbReference>
<dbReference type="AlphaFoldDB" id="A0A2P6Q2P3"/>
<dbReference type="Proteomes" id="UP000238479">
    <property type="component" value="Chromosome 5"/>
</dbReference>
<organism evidence="2 3">
    <name type="scientific">Rosa chinensis</name>
    <name type="common">China rose</name>
    <dbReference type="NCBI Taxonomy" id="74649"/>
    <lineage>
        <taxon>Eukaryota</taxon>
        <taxon>Viridiplantae</taxon>
        <taxon>Streptophyta</taxon>
        <taxon>Embryophyta</taxon>
        <taxon>Tracheophyta</taxon>
        <taxon>Spermatophyta</taxon>
        <taxon>Magnoliopsida</taxon>
        <taxon>eudicotyledons</taxon>
        <taxon>Gunneridae</taxon>
        <taxon>Pentapetalae</taxon>
        <taxon>rosids</taxon>
        <taxon>fabids</taxon>
        <taxon>Rosales</taxon>
        <taxon>Rosaceae</taxon>
        <taxon>Rosoideae</taxon>
        <taxon>Rosoideae incertae sedis</taxon>
        <taxon>Rosa</taxon>
    </lineage>
</organism>
<reference evidence="2 3" key="1">
    <citation type="journal article" date="2018" name="Nat. Genet.">
        <title>The Rosa genome provides new insights in the design of modern roses.</title>
        <authorList>
            <person name="Bendahmane M."/>
        </authorList>
    </citation>
    <scope>NUCLEOTIDE SEQUENCE [LARGE SCALE GENOMIC DNA]</scope>
    <source>
        <strain evidence="3">cv. Old Blush</strain>
    </source>
</reference>
<keyword evidence="1" id="KW-1133">Transmembrane helix</keyword>
<evidence type="ECO:0000256" key="1">
    <source>
        <dbReference type="SAM" id="Phobius"/>
    </source>
</evidence>
<feature type="transmembrane region" description="Helical" evidence="1">
    <location>
        <begin position="92"/>
        <end position="112"/>
    </location>
</feature>
<sequence length="142" mass="15879">MAFGSDYIDSVDASSNSGEQAFQIVFRHALSQTPQRIFTLFLVVPLPSQQILSHESLLSPLAFLLPHAKFLTIQDAEVLYIVAFHSAGHGSIWNFFVVYITLADGVFMWSIFLSGRKILAHQGHQKPLYEGFIIFLSVGDSY</sequence>
<dbReference type="EMBL" id="PDCK01000043">
    <property type="protein sequence ID" value="PRQ28441.1"/>
    <property type="molecule type" value="Genomic_DNA"/>
</dbReference>
<comment type="caution">
    <text evidence="2">The sequence shown here is derived from an EMBL/GenBank/DDBJ whole genome shotgun (WGS) entry which is preliminary data.</text>
</comment>
<keyword evidence="1" id="KW-0812">Transmembrane</keyword>
<keyword evidence="1" id="KW-0472">Membrane</keyword>
<name>A0A2P6Q2P3_ROSCH</name>
<proteinExistence type="predicted"/>
<evidence type="ECO:0000313" key="3">
    <source>
        <dbReference type="Proteomes" id="UP000238479"/>
    </source>
</evidence>
<evidence type="ECO:0000313" key="2">
    <source>
        <dbReference type="EMBL" id="PRQ28441.1"/>
    </source>
</evidence>
<protein>
    <submittedName>
        <fullName evidence="2">Uncharacterized protein</fullName>
    </submittedName>
</protein>
<gene>
    <name evidence="2" type="ORF">RchiOBHm_Chr5g0003081</name>
</gene>
<keyword evidence="3" id="KW-1185">Reference proteome</keyword>
<accession>A0A2P6Q2P3</accession>